<keyword evidence="3" id="KW-1185">Reference proteome</keyword>
<dbReference type="HOGENOM" id="CLU_1291201_0_0_1"/>
<dbReference type="EMBL" id="CP001142">
    <property type="protein sequence ID" value="ACI65880.1"/>
    <property type="molecule type" value="Genomic_DNA"/>
</dbReference>
<dbReference type="OrthoDB" id="48328at2759"/>
<gene>
    <name evidence="2" type="ORF">PHATR_44034</name>
</gene>
<dbReference type="eggNOG" id="ENOG502SUQ4">
    <property type="taxonomic scope" value="Eukaryota"/>
</dbReference>
<feature type="transmembrane region" description="Helical" evidence="1">
    <location>
        <begin position="53"/>
        <end position="72"/>
    </location>
</feature>
<accession>B5Y552</accession>
<dbReference type="KEGG" id="pti:PHATR_44034"/>
<organism evidence="2 3">
    <name type="scientific">Phaeodactylum tricornutum (strain CCAP 1055/1)</name>
    <dbReference type="NCBI Taxonomy" id="556484"/>
    <lineage>
        <taxon>Eukaryota</taxon>
        <taxon>Sar</taxon>
        <taxon>Stramenopiles</taxon>
        <taxon>Ochrophyta</taxon>
        <taxon>Bacillariophyta</taxon>
        <taxon>Bacillariophyceae</taxon>
        <taxon>Bacillariophycidae</taxon>
        <taxon>Naviculales</taxon>
        <taxon>Phaeodactylaceae</taxon>
        <taxon>Phaeodactylum</taxon>
    </lineage>
</organism>
<dbReference type="Proteomes" id="UP000000759">
    <property type="component" value="Chromosome 3"/>
</dbReference>
<evidence type="ECO:0000313" key="2">
    <source>
        <dbReference type="EMBL" id="ACI65880.1"/>
    </source>
</evidence>
<protein>
    <submittedName>
        <fullName evidence="2">Uncharacterized protein</fullName>
    </submittedName>
</protein>
<dbReference type="RefSeq" id="XP_002186410.1">
    <property type="nucleotide sequence ID" value="XM_002186374.1"/>
</dbReference>
<evidence type="ECO:0000313" key="3">
    <source>
        <dbReference type="Proteomes" id="UP000000759"/>
    </source>
</evidence>
<keyword evidence="1" id="KW-1133">Transmembrane helix</keyword>
<feature type="transmembrane region" description="Helical" evidence="1">
    <location>
        <begin position="181"/>
        <end position="204"/>
    </location>
</feature>
<sequence>MKHPATFVSGTRRARSQHSRTSLCVQFPYDHITSPFWIGNAVSTSPADSFEPVLNVPALGSFLFIALVFSLLRWRVGAIERAADRRTTALEGFRTIKSQALEGKADEEKVQLALEDYKRAVEEVENLRTIIPGVRIAPPPSTASLSTERSNENAAAARQFLGMELDTLPQQQSNEEGKQGLPVPLVLLLGLVAASQVGLLFLFLQDPMSSSSSF</sequence>
<keyword evidence="1" id="KW-0472">Membrane</keyword>
<dbReference type="GeneID" id="7203994"/>
<dbReference type="AlphaFoldDB" id="B5Y552"/>
<reference evidence="3" key="2">
    <citation type="submission" date="2008-08" db="EMBL/GenBank/DDBJ databases">
        <authorList>
            <consortium name="Diatom Consortium"/>
            <person name="Grigoriev I."/>
            <person name="Grimwood J."/>
            <person name="Kuo A."/>
            <person name="Otillar R.P."/>
            <person name="Salamov A."/>
            <person name="Detter J.C."/>
            <person name="Lindquist E."/>
            <person name="Shapiro H."/>
            <person name="Lucas S."/>
            <person name="Glavina del Rio T."/>
            <person name="Pitluck S."/>
            <person name="Rokhsar D."/>
            <person name="Bowler C."/>
        </authorList>
    </citation>
    <scope>GENOME REANNOTATION</scope>
    <source>
        <strain evidence="3">CCAP 1055/1</strain>
    </source>
</reference>
<dbReference type="PaxDb" id="2850-Phatr44034"/>
<proteinExistence type="predicted"/>
<keyword evidence="1" id="KW-0812">Transmembrane</keyword>
<dbReference type="InParanoid" id="B5Y552"/>
<name>B5Y552_PHATC</name>
<reference evidence="2 3" key="1">
    <citation type="journal article" date="2008" name="Nature">
        <title>The Phaeodactylum genome reveals the evolutionary history of diatom genomes.</title>
        <authorList>
            <person name="Bowler C."/>
            <person name="Allen A.E."/>
            <person name="Badger J.H."/>
            <person name="Grimwood J."/>
            <person name="Jabbari K."/>
            <person name="Kuo A."/>
            <person name="Maheswari U."/>
            <person name="Martens C."/>
            <person name="Maumus F."/>
            <person name="Otillar R.P."/>
            <person name="Rayko E."/>
            <person name="Salamov A."/>
            <person name="Vandepoele K."/>
            <person name="Beszteri B."/>
            <person name="Gruber A."/>
            <person name="Heijde M."/>
            <person name="Katinka M."/>
            <person name="Mock T."/>
            <person name="Valentin K."/>
            <person name="Verret F."/>
            <person name="Berges J.A."/>
            <person name="Brownlee C."/>
            <person name="Cadoret J.P."/>
            <person name="Chiovitti A."/>
            <person name="Choi C.J."/>
            <person name="Coesel S."/>
            <person name="De Martino A."/>
            <person name="Detter J.C."/>
            <person name="Durkin C."/>
            <person name="Falciatore A."/>
            <person name="Fournet J."/>
            <person name="Haruta M."/>
            <person name="Huysman M.J."/>
            <person name="Jenkins B.D."/>
            <person name="Jiroutova K."/>
            <person name="Jorgensen R.E."/>
            <person name="Joubert Y."/>
            <person name="Kaplan A."/>
            <person name="Kroger N."/>
            <person name="Kroth P.G."/>
            <person name="La Roche J."/>
            <person name="Lindquist E."/>
            <person name="Lommer M."/>
            <person name="Martin-Jezequel V."/>
            <person name="Lopez P.J."/>
            <person name="Lucas S."/>
            <person name="Mangogna M."/>
            <person name="McGinnis K."/>
            <person name="Medlin L.K."/>
            <person name="Montsant A."/>
            <person name="Oudot-Le Secq M.P."/>
            <person name="Napoli C."/>
            <person name="Obornik M."/>
            <person name="Parker M.S."/>
            <person name="Petit J.L."/>
            <person name="Porcel B.M."/>
            <person name="Poulsen N."/>
            <person name="Robison M."/>
            <person name="Rychlewski L."/>
            <person name="Rynearson T.A."/>
            <person name="Schmutz J."/>
            <person name="Shapiro H."/>
            <person name="Siaut M."/>
            <person name="Stanley M."/>
            <person name="Sussman M.R."/>
            <person name="Taylor A.R."/>
            <person name="Vardi A."/>
            <person name="von Dassow P."/>
            <person name="Vyverman W."/>
            <person name="Willis A."/>
            <person name="Wyrwicz L.S."/>
            <person name="Rokhsar D.S."/>
            <person name="Weissenbach J."/>
            <person name="Armbrust E.V."/>
            <person name="Green B.R."/>
            <person name="Van de Peer Y."/>
            <person name="Grigoriev I.V."/>
        </authorList>
    </citation>
    <scope>NUCLEOTIDE SEQUENCE [LARGE SCALE GENOMIC DNA]</scope>
    <source>
        <strain evidence="2 3">CCAP 1055/1</strain>
    </source>
</reference>
<evidence type="ECO:0000256" key="1">
    <source>
        <dbReference type="SAM" id="Phobius"/>
    </source>
</evidence>